<reference evidence="2 4" key="2">
    <citation type="submission" date="2022-03" db="EMBL/GenBank/DDBJ databases">
        <title>Genome sequencing of Morococcus cerebrosus.</title>
        <authorList>
            <person name="Baek M.-G."/>
            <person name="Yi H."/>
        </authorList>
    </citation>
    <scope>NUCLEOTIDE SEQUENCE [LARGE SCALE GENOMIC DNA]</scope>
    <source>
        <strain evidence="2 4">CIP 81.93</strain>
    </source>
</reference>
<evidence type="ECO:0000313" key="1">
    <source>
        <dbReference type="EMBL" id="KIC05933.1"/>
    </source>
</evidence>
<dbReference type="AlphaFoldDB" id="A0A0C1EAT7"/>
<dbReference type="PROSITE" id="PS51257">
    <property type="entry name" value="PROKAR_LIPOPROTEIN"/>
    <property type="match status" value="1"/>
</dbReference>
<sequence length="199" mass="22808">MLRFLLGISFCITLSACQTETLVKDVNISKKQELHNMNMNTYFAENAKKLNEVIQIPSEGIKSIDVYALYGFVESFSPISTAEQIKQRVGESLGHKDLFGTKSVHYRLEPKDFSRFFSNFNRIKSTLNPNDKVNSVYLILIEVKYNTHSVQILTREAAEGEAFLFSKIIKNNESFLILLDSKELKELFDTIDPNQNILK</sequence>
<dbReference type="Proteomes" id="UP000829504">
    <property type="component" value="Chromosome"/>
</dbReference>
<gene>
    <name evidence="1" type="ORF">MCC93_26010</name>
    <name evidence="2" type="ORF">MON37_10710</name>
</gene>
<dbReference type="EMBL" id="JUFZ01000135">
    <property type="protein sequence ID" value="KIC05933.1"/>
    <property type="molecule type" value="Genomic_DNA"/>
</dbReference>
<accession>A0A0C1EAT7</accession>
<protein>
    <recommendedName>
        <fullName evidence="5">Lipoprotein</fullName>
    </recommendedName>
</protein>
<dbReference type="EMBL" id="CP094242">
    <property type="protein sequence ID" value="UNV87107.1"/>
    <property type="molecule type" value="Genomic_DNA"/>
</dbReference>
<keyword evidence="4" id="KW-1185">Reference proteome</keyword>
<evidence type="ECO:0000313" key="4">
    <source>
        <dbReference type="Proteomes" id="UP000829504"/>
    </source>
</evidence>
<evidence type="ECO:0008006" key="5">
    <source>
        <dbReference type="Google" id="ProtNLM"/>
    </source>
</evidence>
<proteinExistence type="predicted"/>
<name>A0A0C1EAT7_9NEIS</name>
<evidence type="ECO:0000313" key="2">
    <source>
        <dbReference type="EMBL" id="UNV87107.1"/>
    </source>
</evidence>
<organism evidence="1 3">
    <name type="scientific">Morococcus cerebrosus</name>
    <dbReference type="NCBI Taxonomy" id="1056807"/>
    <lineage>
        <taxon>Bacteria</taxon>
        <taxon>Pseudomonadati</taxon>
        <taxon>Pseudomonadota</taxon>
        <taxon>Betaproteobacteria</taxon>
        <taxon>Neisseriales</taxon>
        <taxon>Neisseriaceae</taxon>
        <taxon>Morococcus</taxon>
    </lineage>
</organism>
<reference evidence="1 3" key="1">
    <citation type="submission" date="2014-12" db="EMBL/GenBank/DDBJ databases">
        <title>Genome sequence of Morococcus cerebrosus.</title>
        <authorList>
            <person name="Shin S.-K."/>
            <person name="Yi H."/>
        </authorList>
    </citation>
    <scope>NUCLEOTIDE SEQUENCE [LARGE SCALE GENOMIC DNA]</scope>
    <source>
        <strain evidence="1 3">CIP 81.93</strain>
    </source>
</reference>
<dbReference type="RefSeq" id="WP_039410393.1">
    <property type="nucleotide sequence ID" value="NZ_CP094242.1"/>
</dbReference>
<evidence type="ECO:0000313" key="3">
    <source>
        <dbReference type="Proteomes" id="UP000031390"/>
    </source>
</evidence>
<dbReference type="Proteomes" id="UP000031390">
    <property type="component" value="Unassembled WGS sequence"/>
</dbReference>